<keyword evidence="1" id="KW-0472">Membrane</keyword>
<accession>A0A430A0G8</accession>
<name>A0A430A0G8_9ENTE</name>
<keyword evidence="3" id="KW-1185">Reference proteome</keyword>
<proteinExistence type="predicted"/>
<keyword evidence="1" id="KW-1133">Transmembrane helix</keyword>
<gene>
    <name evidence="2" type="ORF">CBF37_03620</name>
</gene>
<feature type="transmembrane region" description="Helical" evidence="1">
    <location>
        <begin position="7"/>
        <end position="25"/>
    </location>
</feature>
<evidence type="ECO:0000256" key="1">
    <source>
        <dbReference type="SAM" id="Phobius"/>
    </source>
</evidence>
<dbReference type="Proteomes" id="UP000287857">
    <property type="component" value="Unassembled WGS sequence"/>
</dbReference>
<evidence type="ECO:0000313" key="2">
    <source>
        <dbReference type="EMBL" id="RST99824.1"/>
    </source>
</evidence>
<protein>
    <submittedName>
        <fullName evidence="2">Uncharacterized protein</fullName>
    </submittedName>
</protein>
<reference evidence="2 3" key="1">
    <citation type="submission" date="2017-05" db="EMBL/GenBank/DDBJ databases">
        <title>Vagococcus spp. assemblies.</title>
        <authorList>
            <person name="Gulvik C.A."/>
        </authorList>
    </citation>
    <scope>NUCLEOTIDE SEQUENCE [LARGE SCALE GENOMIC DNA]</scope>
    <source>
        <strain evidence="2 3">SS1995</strain>
    </source>
</reference>
<dbReference type="EMBL" id="NGJS01000003">
    <property type="protein sequence ID" value="RST99824.1"/>
    <property type="molecule type" value="Genomic_DNA"/>
</dbReference>
<dbReference type="AlphaFoldDB" id="A0A430A0G8"/>
<evidence type="ECO:0000313" key="3">
    <source>
        <dbReference type="Proteomes" id="UP000287857"/>
    </source>
</evidence>
<organism evidence="2 3">
    <name type="scientific">Vagococcus vulneris</name>
    <dbReference type="NCBI Taxonomy" id="1977869"/>
    <lineage>
        <taxon>Bacteria</taxon>
        <taxon>Bacillati</taxon>
        <taxon>Bacillota</taxon>
        <taxon>Bacilli</taxon>
        <taxon>Lactobacillales</taxon>
        <taxon>Enterococcaceae</taxon>
        <taxon>Vagococcus</taxon>
    </lineage>
</organism>
<comment type="caution">
    <text evidence="2">The sequence shown here is derived from an EMBL/GenBank/DDBJ whole genome shotgun (WGS) entry which is preliminary data.</text>
</comment>
<feature type="transmembrane region" description="Helical" evidence="1">
    <location>
        <begin position="59"/>
        <end position="81"/>
    </location>
</feature>
<sequence length="103" mass="12738">MSCLKRYFLNFIGTACLYFLFYFVLNEWSRNYVFSFKETIIFLNPSFIYKAYYLSWNKIYLIFGIFLLFFLTFFCLFDWLIRKINQKRKEQEVINFIDGIANE</sequence>
<keyword evidence="1" id="KW-0812">Transmembrane</keyword>